<protein>
    <submittedName>
        <fullName evidence="7">Phosphate ABC transporter permease</fullName>
    </submittedName>
</protein>
<evidence type="ECO:0000256" key="4">
    <source>
        <dbReference type="ARBA" id="ARBA00023136"/>
    </source>
</evidence>
<dbReference type="InterPro" id="IPR000515">
    <property type="entry name" value="MetI-like"/>
</dbReference>
<feature type="transmembrane region" description="Helical" evidence="5">
    <location>
        <begin position="21"/>
        <end position="44"/>
    </location>
</feature>
<keyword evidence="5" id="KW-0813">Transport</keyword>
<dbReference type="Pfam" id="PF00528">
    <property type="entry name" value="BPD_transp_1"/>
    <property type="match status" value="1"/>
</dbReference>
<dbReference type="PANTHER" id="PTHR42727">
    <property type="entry name" value="PHOSPHATE TRANSPORT SYSTEM PERMEASE PROTEIN"/>
    <property type="match status" value="1"/>
</dbReference>
<reference evidence="7 8" key="1">
    <citation type="submission" date="2018-05" db="EMBL/GenBank/DDBJ databases">
        <title>Vibrio limimaris sp. nov., isolated from marine sediment.</title>
        <authorList>
            <person name="Li C.-M."/>
        </authorList>
    </citation>
    <scope>NUCLEOTIDE SEQUENCE [LARGE SCALE GENOMIC DNA]</scope>
    <source>
        <strain evidence="7 8">E4404</strain>
    </source>
</reference>
<feature type="transmembrane region" description="Helical" evidence="5">
    <location>
        <begin position="537"/>
        <end position="554"/>
    </location>
</feature>
<feature type="transmembrane region" description="Helical" evidence="5">
    <location>
        <begin position="585"/>
        <end position="609"/>
    </location>
</feature>
<dbReference type="Gene3D" id="1.10.3720.10">
    <property type="entry name" value="MetI-like"/>
    <property type="match status" value="1"/>
</dbReference>
<dbReference type="AlphaFoldDB" id="A0A2U3BF48"/>
<dbReference type="RefSeq" id="WP_109318551.1">
    <property type="nucleotide sequence ID" value="NZ_QFWT01000001.1"/>
</dbReference>
<dbReference type="SUPFAM" id="SSF82171">
    <property type="entry name" value="DPP6 N-terminal domain-like"/>
    <property type="match status" value="1"/>
</dbReference>
<dbReference type="OrthoDB" id="9785113at2"/>
<evidence type="ECO:0000313" key="7">
    <source>
        <dbReference type="EMBL" id="PWI35399.1"/>
    </source>
</evidence>
<dbReference type="PANTHER" id="PTHR42727:SF1">
    <property type="entry name" value="PHOSPHATE TRANSPORT SYSTEM PERMEASE"/>
    <property type="match status" value="1"/>
</dbReference>
<comment type="subcellular location">
    <subcellularLocation>
        <location evidence="1 5">Cell membrane</location>
        <topology evidence="1 5">Multi-pass membrane protein</topology>
    </subcellularLocation>
</comment>
<keyword evidence="8" id="KW-1185">Reference proteome</keyword>
<feature type="transmembrane region" description="Helical" evidence="5">
    <location>
        <begin position="630"/>
        <end position="650"/>
    </location>
</feature>
<proteinExistence type="inferred from homology"/>
<feature type="transmembrane region" description="Helical" evidence="5">
    <location>
        <begin position="473"/>
        <end position="494"/>
    </location>
</feature>
<name>A0A2U3BF48_9VIBR</name>
<evidence type="ECO:0000256" key="2">
    <source>
        <dbReference type="ARBA" id="ARBA00022692"/>
    </source>
</evidence>
<evidence type="ECO:0000259" key="6">
    <source>
        <dbReference type="PROSITE" id="PS50928"/>
    </source>
</evidence>
<evidence type="ECO:0000256" key="5">
    <source>
        <dbReference type="RuleBase" id="RU363032"/>
    </source>
</evidence>
<dbReference type="EMBL" id="QFWT01000001">
    <property type="protein sequence ID" value="PWI35399.1"/>
    <property type="molecule type" value="Genomic_DNA"/>
</dbReference>
<comment type="similarity">
    <text evidence="5">Belongs to the binding-protein-dependent transport system permease family.</text>
</comment>
<feature type="domain" description="ABC transmembrane type-1" evidence="6">
    <location>
        <begin position="433"/>
        <end position="720"/>
    </location>
</feature>
<keyword evidence="2 5" id="KW-0812">Transmembrane</keyword>
<dbReference type="InterPro" id="IPR035906">
    <property type="entry name" value="MetI-like_sf"/>
</dbReference>
<evidence type="ECO:0000256" key="1">
    <source>
        <dbReference type="ARBA" id="ARBA00004651"/>
    </source>
</evidence>
<feature type="transmembrane region" description="Helical" evidence="5">
    <location>
        <begin position="699"/>
        <end position="720"/>
    </location>
</feature>
<evidence type="ECO:0000313" key="8">
    <source>
        <dbReference type="Proteomes" id="UP000245362"/>
    </source>
</evidence>
<dbReference type="PROSITE" id="PS50928">
    <property type="entry name" value="ABC_TM1"/>
    <property type="match status" value="1"/>
</dbReference>
<feature type="transmembrane region" description="Helical" evidence="5">
    <location>
        <begin position="500"/>
        <end position="525"/>
    </location>
</feature>
<organism evidence="7 8">
    <name type="scientific">Vibrio albus</name>
    <dbReference type="NCBI Taxonomy" id="2200953"/>
    <lineage>
        <taxon>Bacteria</taxon>
        <taxon>Pseudomonadati</taxon>
        <taxon>Pseudomonadota</taxon>
        <taxon>Gammaproteobacteria</taxon>
        <taxon>Vibrionales</taxon>
        <taxon>Vibrionaceae</taxon>
        <taxon>Vibrio</taxon>
    </lineage>
</organism>
<gene>
    <name evidence="7" type="ORF">DI392_03205</name>
</gene>
<dbReference type="GO" id="GO:0055085">
    <property type="term" value="P:transmembrane transport"/>
    <property type="evidence" value="ECO:0007669"/>
    <property type="project" value="InterPro"/>
</dbReference>
<keyword evidence="4 5" id="KW-0472">Membrane</keyword>
<dbReference type="Proteomes" id="UP000245362">
    <property type="component" value="Unassembled WGS sequence"/>
</dbReference>
<dbReference type="GO" id="GO:0005886">
    <property type="term" value="C:plasma membrane"/>
    <property type="evidence" value="ECO:0007669"/>
    <property type="project" value="UniProtKB-SubCell"/>
</dbReference>
<dbReference type="SUPFAM" id="SSF161098">
    <property type="entry name" value="MetI-like"/>
    <property type="match status" value="2"/>
</dbReference>
<sequence length="734" mass="80756">MPNTEFSLKARDKSRYIKDRIARLAVTTGGVGVLFALLLLFFYLSSIALPIFSGASIQPVTTVDYSHDQNTLALGVDDYGENGFVISQSGELSYLSLEPDTAKVLTQTRIVKNAGVFAQGNAAQGWFAFGDSQGGVVVARPHYTVSYTDSGRVSSPDIDFFNNGNPVLLDDRAKPLQKLTFALVQDNHQGVFVAQNSDGKLTAILADEQGSGIRKLFMPDISEPVTAMQLSPDGMQLFILSGHSLIVSVRKDDGFFVREVVDVSRAGNERKPLALNLLAGAQSVLITHANHSVSQWFDVLKNSERKLTFIREFALEPGLRFILPDIYRKGFYAFYADGTLENIHTTNENRVLSEKVYQHLPELAAISGNENYLIADYGTQLAIHKVDNPYPQISFSSLWTQVWYENYPEPDYVWQSTSADNSFEAKFSLIPLAFGTLKAAMFAMLISVPLAVCGAIYTAYFMSAPMRRVVKPVIEIMEALPTVIIGFLAGLWLAPIIERALPGVVAMAVIMPLGFILVAALWSVIPRPLLRRLPNGWHSIILIPVVVALGYLSIQMSSDIERWLFGGDIRLFMAEQGLHFDQRNALVVGVAMGFAVIPTIFTIAEDAIFSVPKHLTDGSLALGATQWQTLLHVVLLTASPGIFSAVMIGLGRAVGETMIVLMATGNTPILDWNIFEGMRSLSATIAVELPESEVGNAHYRLLFLAALLLFIFTFAVNSLAEMVRQRLRDKYRSL</sequence>
<evidence type="ECO:0000256" key="3">
    <source>
        <dbReference type="ARBA" id="ARBA00022989"/>
    </source>
</evidence>
<feature type="transmembrane region" description="Helical" evidence="5">
    <location>
        <begin position="439"/>
        <end position="461"/>
    </location>
</feature>
<accession>A0A2U3BF48</accession>
<comment type="caution">
    <text evidence="7">The sequence shown here is derived from an EMBL/GenBank/DDBJ whole genome shotgun (WGS) entry which is preliminary data.</text>
</comment>
<dbReference type="CDD" id="cd06261">
    <property type="entry name" value="TM_PBP2"/>
    <property type="match status" value="1"/>
</dbReference>
<keyword evidence="3 5" id="KW-1133">Transmembrane helix</keyword>